<evidence type="ECO:0000259" key="4">
    <source>
        <dbReference type="SMART" id="SM00797"/>
    </source>
</evidence>
<comment type="caution">
    <text evidence="5">The sequence shown here is derived from an EMBL/GenBank/DDBJ whole genome shotgun (WGS) entry which is preliminary data.</text>
</comment>
<dbReference type="EMBL" id="JBHTLI010000002">
    <property type="protein sequence ID" value="MFD1096434.1"/>
    <property type="molecule type" value="Genomic_DNA"/>
</dbReference>
<keyword evidence="6" id="KW-1185">Reference proteome</keyword>
<dbReference type="RefSeq" id="WP_380746073.1">
    <property type="nucleotide sequence ID" value="NZ_JBHTLI010000002.1"/>
</dbReference>
<dbReference type="Pfam" id="PF02626">
    <property type="entry name" value="CT_A_B"/>
    <property type="match status" value="1"/>
</dbReference>
<reference evidence="6" key="1">
    <citation type="journal article" date="2019" name="Int. J. Syst. Evol. Microbiol.">
        <title>The Global Catalogue of Microorganisms (GCM) 10K type strain sequencing project: providing services to taxonomists for standard genome sequencing and annotation.</title>
        <authorList>
            <consortium name="The Broad Institute Genomics Platform"/>
            <consortium name="The Broad Institute Genome Sequencing Center for Infectious Disease"/>
            <person name="Wu L."/>
            <person name="Ma J."/>
        </authorList>
    </citation>
    <scope>NUCLEOTIDE SEQUENCE [LARGE SCALE GENOMIC DNA]</scope>
    <source>
        <strain evidence="6">CCUG 64793</strain>
    </source>
</reference>
<keyword evidence="3" id="KW-0067">ATP-binding</keyword>
<evidence type="ECO:0000256" key="3">
    <source>
        <dbReference type="ARBA" id="ARBA00022840"/>
    </source>
</evidence>
<dbReference type="SMART" id="SM00797">
    <property type="entry name" value="AHS2"/>
    <property type="match status" value="1"/>
</dbReference>
<keyword evidence="2" id="KW-0378">Hydrolase</keyword>
<proteinExistence type="predicted"/>
<gene>
    <name evidence="5" type="ORF">ACFQ3Q_11780</name>
</gene>
<evidence type="ECO:0000256" key="2">
    <source>
        <dbReference type="ARBA" id="ARBA00022801"/>
    </source>
</evidence>
<dbReference type="PANTHER" id="PTHR43309">
    <property type="entry name" value="5-OXOPROLINASE SUBUNIT C"/>
    <property type="match status" value="1"/>
</dbReference>
<dbReference type="InterPro" id="IPR052708">
    <property type="entry name" value="PxpC"/>
</dbReference>
<keyword evidence="1" id="KW-0547">Nucleotide-binding</keyword>
<sequence length="290" mass="32091">MKDIMAEVEVLHPGLFSTIQDSGRTGFREYGVPVSGAMDKYAAKTANLILQNQADAAVLEITQMGPKLKFGAPAKIAISGANLSPEVNGKPVENNEVIKIEAGDILAFGKRELGCRCYLAVKQGFRSPKVLESRSWYEGLTDHYRLEKGMTLSYRETQKEKYETHSSLKFSADYLATEEIEVYPGPEFKVLSETQKLVLRESYFSISRNNNRMAIQLQETFANELEPIITGPVLPGTVQLTPGGKLIVLMRDCQTTGGYPRILQLSEYAVNAIAQKIQGDAVKFNMEAIA</sequence>
<evidence type="ECO:0000313" key="6">
    <source>
        <dbReference type="Proteomes" id="UP001597131"/>
    </source>
</evidence>
<dbReference type="InterPro" id="IPR003778">
    <property type="entry name" value="CT_A_B"/>
</dbReference>
<evidence type="ECO:0000256" key="1">
    <source>
        <dbReference type="ARBA" id="ARBA00022741"/>
    </source>
</evidence>
<dbReference type="Gene3D" id="2.40.100.10">
    <property type="entry name" value="Cyclophilin-like"/>
    <property type="match status" value="1"/>
</dbReference>
<feature type="domain" description="Carboxyltransferase" evidence="4">
    <location>
        <begin position="29"/>
        <end position="289"/>
    </location>
</feature>
<accession>A0ABW3NU23</accession>
<dbReference type="PANTHER" id="PTHR43309:SF5">
    <property type="entry name" value="5-OXOPROLINASE SUBUNIT C"/>
    <property type="match status" value="1"/>
</dbReference>
<dbReference type="Proteomes" id="UP001597131">
    <property type="component" value="Unassembled WGS sequence"/>
</dbReference>
<protein>
    <submittedName>
        <fullName evidence="5">Biotin-dependent carboxyltransferase family protein</fullName>
    </submittedName>
</protein>
<dbReference type="InterPro" id="IPR029000">
    <property type="entry name" value="Cyclophilin-like_dom_sf"/>
</dbReference>
<evidence type="ECO:0000313" key="5">
    <source>
        <dbReference type="EMBL" id="MFD1096434.1"/>
    </source>
</evidence>
<organism evidence="5 6">
    <name type="scientific">Salegentibacter chungangensis</name>
    <dbReference type="NCBI Taxonomy" id="1335724"/>
    <lineage>
        <taxon>Bacteria</taxon>
        <taxon>Pseudomonadati</taxon>
        <taxon>Bacteroidota</taxon>
        <taxon>Flavobacteriia</taxon>
        <taxon>Flavobacteriales</taxon>
        <taxon>Flavobacteriaceae</taxon>
        <taxon>Salegentibacter</taxon>
    </lineage>
</organism>
<name>A0ABW3NU23_9FLAO</name>